<feature type="domain" description="HMG box" evidence="13">
    <location>
        <begin position="1"/>
        <end position="69"/>
    </location>
</feature>
<keyword evidence="6" id="KW-0221">Differentiation</keyword>
<sequence length="630" mass="70674">MPKKNAFFYFMLDYKQRKAAEGQKIAKLSDVVPCASKIWERMDAAEREPYIQQANKEHGKANRNKPNISGQGLSAADKLHAKKARAVMINEFVYEWVNNADINNELTMRVFYVISLSHFGCTLQCAYIPAELGIVKCSLQSGVMERMHMHIHLDEIPLGAALSVQTHTKATHNLPLPPNALGIPFGEEVAQCLLNFLAEEEEIPLLFTNDLALPIVEGMLHKLLGHHINDKALYVCPLSALFSNLIEATEQHSKIGSTIPDSLSAQYILQMDCYEFSEGISCDYHEQQDDSFVYCVLSQVTRWAYIIFKYCCPHMAIEPILGKHMPGLSKELMDDFTIYECKLNEKPHTTVSASGSSLNERILKVKALVQPITSDTSVEMQQKKEDISCAVDQTKAQGKEELLLDGIRELSVSKDEEHTGSQNTPKYVSLKDVKRMLKAKALVKPSTSDTFVETQQKKEDIPCAVDQTKAQGKEELLLDGIRELSVSKDEEHTPNTDKFRNTNTKLKIRALFKKSTSHTSVEMQPNKEDISCTVVQTKTQGKEELLLDGIRELSVSKDEEHTGSQNTPNSVNDKAASGFCGEEKLGDGLDTIIPLSMRSAYSSQYRRTMSRLGPNFERLGSYSRRGRLNQ</sequence>
<evidence type="ECO:0000256" key="9">
    <source>
        <dbReference type="ARBA" id="ARBA00023242"/>
    </source>
</evidence>
<dbReference type="PROSITE" id="PS50118">
    <property type="entry name" value="HMG_BOX_2"/>
    <property type="match status" value="1"/>
</dbReference>
<evidence type="ECO:0000256" key="12">
    <source>
        <dbReference type="SAM" id="MobiDB-lite"/>
    </source>
</evidence>
<comment type="subcellular location">
    <subcellularLocation>
        <location evidence="2">Cytoplasm</location>
    </subcellularLocation>
    <subcellularLocation>
        <location evidence="1">Nucleus</location>
    </subcellularLocation>
</comment>
<feature type="DNA-binding region" description="HMG box" evidence="11">
    <location>
        <begin position="1"/>
        <end position="69"/>
    </location>
</feature>
<evidence type="ECO:0000256" key="10">
    <source>
        <dbReference type="ARBA" id="ARBA00023254"/>
    </source>
</evidence>
<dbReference type="PANTHER" id="PTHR21358">
    <property type="entry name" value="PROTEIN MAELSTROM HOMOLOG"/>
    <property type="match status" value="1"/>
</dbReference>
<evidence type="ECO:0000313" key="15">
    <source>
        <dbReference type="Proteomes" id="UP000075920"/>
    </source>
</evidence>
<dbReference type="Gene3D" id="1.10.30.10">
    <property type="entry name" value="High mobility group box domain"/>
    <property type="match status" value="1"/>
</dbReference>
<keyword evidence="7 11" id="KW-0238">DNA-binding</keyword>
<evidence type="ECO:0000313" key="14">
    <source>
        <dbReference type="EnsemblMetazoa" id="AMIN005246-PA"/>
    </source>
</evidence>
<accession>A0A182W4I3</accession>
<evidence type="ECO:0000256" key="3">
    <source>
        <dbReference type="ARBA" id="ARBA00007057"/>
    </source>
</evidence>
<evidence type="ECO:0000259" key="13">
    <source>
        <dbReference type="PROSITE" id="PS50118"/>
    </source>
</evidence>
<dbReference type="Proteomes" id="UP000075920">
    <property type="component" value="Unassembled WGS sequence"/>
</dbReference>
<dbReference type="Pfam" id="PF09011">
    <property type="entry name" value="HMG_box_2"/>
    <property type="match status" value="1"/>
</dbReference>
<evidence type="ECO:0000256" key="11">
    <source>
        <dbReference type="PROSITE-ProRule" id="PRU00267"/>
    </source>
</evidence>
<reference evidence="15" key="1">
    <citation type="submission" date="2013-03" db="EMBL/GenBank/DDBJ databases">
        <title>The Genome Sequence of Anopheles minimus MINIMUS1.</title>
        <authorList>
            <consortium name="The Broad Institute Genomics Platform"/>
            <person name="Neafsey D.E."/>
            <person name="Walton C."/>
            <person name="Walker B."/>
            <person name="Young S.K."/>
            <person name="Zeng Q."/>
            <person name="Gargeya S."/>
            <person name="Fitzgerald M."/>
            <person name="Haas B."/>
            <person name="Abouelleil A."/>
            <person name="Allen A.W."/>
            <person name="Alvarado L."/>
            <person name="Arachchi H.M."/>
            <person name="Berlin A.M."/>
            <person name="Chapman S.B."/>
            <person name="Gainer-Dewar J."/>
            <person name="Goldberg J."/>
            <person name="Griggs A."/>
            <person name="Gujja S."/>
            <person name="Hansen M."/>
            <person name="Howarth C."/>
            <person name="Imamovic A."/>
            <person name="Ireland A."/>
            <person name="Larimer J."/>
            <person name="McCowan C."/>
            <person name="Murphy C."/>
            <person name="Pearson M."/>
            <person name="Poon T.W."/>
            <person name="Priest M."/>
            <person name="Roberts A."/>
            <person name="Saif S."/>
            <person name="Shea T."/>
            <person name="Sisk P."/>
            <person name="Sykes S."/>
            <person name="Wortman J."/>
            <person name="Nusbaum C."/>
            <person name="Birren B."/>
        </authorList>
    </citation>
    <scope>NUCLEOTIDE SEQUENCE [LARGE SCALE GENOMIC DNA]</scope>
    <source>
        <strain evidence="15">MINIMUS1</strain>
    </source>
</reference>
<dbReference type="SUPFAM" id="SSF47095">
    <property type="entry name" value="HMG-box"/>
    <property type="match status" value="1"/>
</dbReference>
<keyword evidence="5" id="KW-0963">Cytoplasm</keyword>
<dbReference type="GO" id="GO:0007283">
    <property type="term" value="P:spermatogenesis"/>
    <property type="evidence" value="ECO:0007669"/>
    <property type="project" value="TreeGrafter"/>
</dbReference>
<dbReference type="InterPro" id="IPR009071">
    <property type="entry name" value="HMG_box_dom"/>
</dbReference>
<evidence type="ECO:0000256" key="5">
    <source>
        <dbReference type="ARBA" id="ARBA00022490"/>
    </source>
</evidence>
<keyword evidence="9 11" id="KW-0539">Nucleus</keyword>
<dbReference type="InterPro" id="IPR036910">
    <property type="entry name" value="HMG_box_dom_sf"/>
</dbReference>
<proteinExistence type="inferred from homology"/>
<dbReference type="Pfam" id="PF13017">
    <property type="entry name" value="Maelstrom"/>
    <property type="match status" value="1"/>
</dbReference>
<dbReference type="InterPro" id="IPR024970">
    <property type="entry name" value="Maelstrom"/>
</dbReference>
<dbReference type="AlphaFoldDB" id="A0A182W4I3"/>
<dbReference type="GO" id="GO:0007140">
    <property type="term" value="P:male meiotic nuclear division"/>
    <property type="evidence" value="ECO:0007669"/>
    <property type="project" value="TreeGrafter"/>
</dbReference>
<keyword evidence="4" id="KW-0217">Developmental protein</keyword>
<dbReference type="PANTHER" id="PTHR21358:SF4">
    <property type="entry name" value="PROTEIN MAELSTROM HOMOLOG"/>
    <property type="match status" value="1"/>
</dbReference>
<dbReference type="InterPro" id="IPR039259">
    <property type="entry name" value="Protein_maelstrom"/>
</dbReference>
<dbReference type="GO" id="GO:0030154">
    <property type="term" value="P:cell differentiation"/>
    <property type="evidence" value="ECO:0007669"/>
    <property type="project" value="UniProtKB-KW"/>
</dbReference>
<evidence type="ECO:0000256" key="4">
    <source>
        <dbReference type="ARBA" id="ARBA00022473"/>
    </source>
</evidence>
<evidence type="ECO:0000256" key="1">
    <source>
        <dbReference type="ARBA" id="ARBA00004123"/>
    </source>
</evidence>
<dbReference type="GO" id="GO:0043186">
    <property type="term" value="C:P granule"/>
    <property type="evidence" value="ECO:0007669"/>
    <property type="project" value="TreeGrafter"/>
</dbReference>
<evidence type="ECO:0000256" key="2">
    <source>
        <dbReference type="ARBA" id="ARBA00004496"/>
    </source>
</evidence>
<evidence type="ECO:0000256" key="7">
    <source>
        <dbReference type="ARBA" id="ARBA00023125"/>
    </source>
</evidence>
<feature type="compositionally biased region" description="Polar residues" evidence="12">
    <location>
        <begin position="563"/>
        <end position="572"/>
    </location>
</feature>
<dbReference type="VEuPathDB" id="VectorBase:AMIN005246"/>
<keyword evidence="8" id="KW-0943">RNA-mediated gene silencing</keyword>
<dbReference type="GO" id="GO:0045892">
    <property type="term" value="P:negative regulation of DNA-templated transcription"/>
    <property type="evidence" value="ECO:0007669"/>
    <property type="project" value="TreeGrafter"/>
</dbReference>
<organism evidence="14 15">
    <name type="scientific">Anopheles minimus</name>
    <dbReference type="NCBI Taxonomy" id="112268"/>
    <lineage>
        <taxon>Eukaryota</taxon>
        <taxon>Metazoa</taxon>
        <taxon>Ecdysozoa</taxon>
        <taxon>Arthropoda</taxon>
        <taxon>Hexapoda</taxon>
        <taxon>Insecta</taxon>
        <taxon>Pterygota</taxon>
        <taxon>Neoptera</taxon>
        <taxon>Endopterygota</taxon>
        <taxon>Diptera</taxon>
        <taxon>Nematocera</taxon>
        <taxon>Culicoidea</taxon>
        <taxon>Culicidae</taxon>
        <taxon>Anophelinae</taxon>
        <taxon>Anopheles</taxon>
    </lineage>
</organism>
<dbReference type="EnsemblMetazoa" id="AMIN005246-RA">
    <property type="protein sequence ID" value="AMIN005246-PA"/>
    <property type="gene ID" value="AMIN005246"/>
</dbReference>
<dbReference type="GO" id="GO:0060964">
    <property type="term" value="P:regulation of miRNA-mediated gene silencing"/>
    <property type="evidence" value="ECO:0007669"/>
    <property type="project" value="InterPro"/>
</dbReference>
<evidence type="ECO:0000256" key="6">
    <source>
        <dbReference type="ARBA" id="ARBA00022782"/>
    </source>
</evidence>
<comment type="similarity">
    <text evidence="3">Belongs to the maelstrom family.</text>
</comment>
<reference evidence="14" key="2">
    <citation type="submission" date="2020-05" db="UniProtKB">
        <authorList>
            <consortium name="EnsemblMetazoa"/>
        </authorList>
    </citation>
    <scope>IDENTIFICATION</scope>
    <source>
        <strain evidence="14">MINIMUS1</strain>
    </source>
</reference>
<dbReference type="GO" id="GO:0043565">
    <property type="term" value="F:sequence-specific DNA binding"/>
    <property type="evidence" value="ECO:0007669"/>
    <property type="project" value="TreeGrafter"/>
</dbReference>
<keyword evidence="15" id="KW-1185">Reference proteome</keyword>
<dbReference type="GO" id="GO:0034587">
    <property type="term" value="P:piRNA processing"/>
    <property type="evidence" value="ECO:0007669"/>
    <property type="project" value="TreeGrafter"/>
</dbReference>
<dbReference type="GO" id="GO:0005634">
    <property type="term" value="C:nucleus"/>
    <property type="evidence" value="ECO:0007669"/>
    <property type="project" value="UniProtKB-SubCell"/>
</dbReference>
<evidence type="ECO:0000256" key="8">
    <source>
        <dbReference type="ARBA" id="ARBA00023158"/>
    </source>
</evidence>
<protein>
    <recommendedName>
        <fullName evidence="13">HMG box domain-containing protein</fullName>
    </recommendedName>
</protein>
<keyword evidence="10" id="KW-0469">Meiosis</keyword>
<name>A0A182W4I3_9DIPT</name>
<feature type="region of interest" description="Disordered" evidence="12">
    <location>
        <begin position="557"/>
        <end position="578"/>
    </location>
</feature>